<proteinExistence type="predicted"/>
<organism evidence="1 2">
    <name type="scientific">Mycobacterium dioxanotrophicus</name>
    <dbReference type="NCBI Taxonomy" id="482462"/>
    <lineage>
        <taxon>Bacteria</taxon>
        <taxon>Bacillati</taxon>
        <taxon>Actinomycetota</taxon>
        <taxon>Actinomycetes</taxon>
        <taxon>Mycobacteriales</taxon>
        <taxon>Mycobacteriaceae</taxon>
        <taxon>Mycobacterium</taxon>
    </lineage>
</organism>
<dbReference type="RefSeq" id="WP_087075896.1">
    <property type="nucleotide sequence ID" value="NZ_CP020809.1"/>
</dbReference>
<name>A0A1Y0C1U5_9MYCO</name>
<reference evidence="1 2" key="1">
    <citation type="submission" date="2017-04" db="EMBL/GenBank/DDBJ databases">
        <title>Whole Genome Sequence of 1,4-Dioxane Degrading Bacterium Mycobacterium dioxanotrophicus PH-06.</title>
        <authorList>
            <person name="He Y."/>
        </authorList>
    </citation>
    <scope>NUCLEOTIDE SEQUENCE [LARGE SCALE GENOMIC DNA]</scope>
    <source>
        <strain evidence="1 2">PH-06</strain>
    </source>
</reference>
<evidence type="ECO:0000313" key="2">
    <source>
        <dbReference type="Proteomes" id="UP000195331"/>
    </source>
</evidence>
<protein>
    <submittedName>
        <fullName evidence="1">Uncharacterized protein</fullName>
    </submittedName>
</protein>
<dbReference type="EMBL" id="CP020809">
    <property type="protein sequence ID" value="ART69087.1"/>
    <property type="molecule type" value="Genomic_DNA"/>
</dbReference>
<dbReference type="Proteomes" id="UP000195331">
    <property type="component" value="Chromosome"/>
</dbReference>
<gene>
    <name evidence="1" type="ORF">BTO20_11275</name>
</gene>
<dbReference type="AlphaFoldDB" id="A0A1Y0C1U5"/>
<evidence type="ECO:0000313" key="1">
    <source>
        <dbReference type="EMBL" id="ART69087.1"/>
    </source>
</evidence>
<accession>A0A1Y0C1U5</accession>
<sequence>MIDIDSRFTQVFGLLSQAVSIIGEPGGLYDETVDDSLAAALAAISVAREHVDTAKRRLAQCPARTMSGGQCEHMTGHNGPHCRALPHGRYEWTDEQVTAAIADWEKRARR</sequence>
<keyword evidence="2" id="KW-1185">Reference proteome</keyword>
<dbReference type="KEGG" id="mdx:BTO20_11275"/>